<dbReference type="OrthoDB" id="5383291at2"/>
<dbReference type="AlphaFoldDB" id="A0A2T5PBY8"/>
<accession>A0A2T5PBY8</accession>
<dbReference type="InterPro" id="IPR007848">
    <property type="entry name" value="Small_mtfrase_dom"/>
</dbReference>
<gene>
    <name evidence="5" type="ORF">DBO85_05340</name>
</gene>
<evidence type="ECO:0000313" key="6">
    <source>
        <dbReference type="Proteomes" id="UP000244064"/>
    </source>
</evidence>
<dbReference type="SUPFAM" id="SSF53335">
    <property type="entry name" value="S-adenosyl-L-methionine-dependent methyltransferases"/>
    <property type="match status" value="1"/>
</dbReference>
<dbReference type="RefSeq" id="WP_108106003.1">
    <property type="nucleotide sequence ID" value="NZ_QASN01000008.1"/>
</dbReference>
<name>A0A2T5PBY8_9PSED</name>
<sequence>MNAPLRTEALRQQALLALLRYLQDQGYDFITPTPATHARVLARPTPGRCGSDLRDAFGWNRPFPAALLPQALLQQLQAVGMVYGEGALRRSSVRVASLGENLLLHSAFPTEAEDAVFFGPDSYRFVAAIEAHLQQREAPLQRALDIGCGAGPGALCIARHAPQTEVLGVDINPAALELARLNAAFAGADHLQLCESDLFGALQGDFDLIVANPPYLLDPNQRTYRHGGGQLGLGLSLQIVEAALPRLSPGGSLLLYTGVAMRDGEDPLLSSLGPALQGNGACWRYREVDPDVFGEELEVPAYADVERIAAVVLEVRRAPQAPSLRL</sequence>
<dbReference type="Gene3D" id="3.40.50.150">
    <property type="entry name" value="Vaccinia Virus protein VP39"/>
    <property type="match status" value="1"/>
</dbReference>
<evidence type="ECO:0000256" key="3">
    <source>
        <dbReference type="ARBA" id="ARBA00022691"/>
    </source>
</evidence>
<dbReference type="InterPro" id="IPR050320">
    <property type="entry name" value="N5-glutamine_MTase"/>
</dbReference>
<evidence type="ECO:0000259" key="4">
    <source>
        <dbReference type="Pfam" id="PF05175"/>
    </source>
</evidence>
<dbReference type="PROSITE" id="PS00092">
    <property type="entry name" value="N6_MTASE"/>
    <property type="match status" value="1"/>
</dbReference>
<keyword evidence="2 5" id="KW-0808">Transferase</keyword>
<evidence type="ECO:0000256" key="1">
    <source>
        <dbReference type="ARBA" id="ARBA00022603"/>
    </source>
</evidence>
<keyword evidence="3" id="KW-0949">S-adenosyl-L-methionine</keyword>
<proteinExistence type="predicted"/>
<protein>
    <submittedName>
        <fullName evidence="5">SAM-dependent methyltransferase</fullName>
    </submittedName>
</protein>
<evidence type="ECO:0000256" key="2">
    <source>
        <dbReference type="ARBA" id="ARBA00022679"/>
    </source>
</evidence>
<dbReference type="InterPro" id="IPR002052">
    <property type="entry name" value="DNA_methylase_N6_adenine_CS"/>
</dbReference>
<dbReference type="GO" id="GO:0032259">
    <property type="term" value="P:methylation"/>
    <property type="evidence" value="ECO:0007669"/>
    <property type="project" value="UniProtKB-KW"/>
</dbReference>
<feature type="domain" description="Methyltransferase small" evidence="4">
    <location>
        <begin position="132"/>
        <end position="255"/>
    </location>
</feature>
<evidence type="ECO:0000313" key="5">
    <source>
        <dbReference type="EMBL" id="PTU75256.1"/>
    </source>
</evidence>
<comment type="caution">
    <text evidence="5">The sequence shown here is derived from an EMBL/GenBank/DDBJ whole genome shotgun (WGS) entry which is preliminary data.</text>
</comment>
<dbReference type="PANTHER" id="PTHR18895:SF74">
    <property type="entry name" value="MTRF1L RELEASE FACTOR GLUTAMINE METHYLTRANSFERASE"/>
    <property type="match status" value="1"/>
</dbReference>
<keyword evidence="6" id="KW-1185">Reference proteome</keyword>
<dbReference type="GO" id="GO:0003676">
    <property type="term" value="F:nucleic acid binding"/>
    <property type="evidence" value="ECO:0007669"/>
    <property type="project" value="InterPro"/>
</dbReference>
<dbReference type="InterPro" id="IPR029063">
    <property type="entry name" value="SAM-dependent_MTases_sf"/>
</dbReference>
<dbReference type="GO" id="GO:0036009">
    <property type="term" value="F:protein-glutamine N-methyltransferase activity"/>
    <property type="evidence" value="ECO:0007669"/>
    <property type="project" value="TreeGrafter"/>
</dbReference>
<dbReference type="EMBL" id="QASN01000008">
    <property type="protein sequence ID" value="PTU75256.1"/>
    <property type="molecule type" value="Genomic_DNA"/>
</dbReference>
<reference evidence="5 6" key="1">
    <citation type="submission" date="2018-04" db="EMBL/GenBank/DDBJ databases">
        <title>Pseudomonas sp. nov., isolated from mangrove soil.</title>
        <authorList>
            <person name="Chen C."/>
        </authorList>
    </citation>
    <scope>NUCLEOTIDE SEQUENCE [LARGE SCALE GENOMIC DNA]</scope>
    <source>
        <strain evidence="5 6">TC-11</strain>
    </source>
</reference>
<dbReference type="CDD" id="cd02440">
    <property type="entry name" value="AdoMet_MTases"/>
    <property type="match status" value="1"/>
</dbReference>
<organism evidence="5 6">
    <name type="scientific">Pseudomonas mangrovi</name>
    <dbReference type="NCBI Taxonomy" id="2161748"/>
    <lineage>
        <taxon>Bacteria</taxon>
        <taxon>Pseudomonadati</taxon>
        <taxon>Pseudomonadota</taxon>
        <taxon>Gammaproteobacteria</taxon>
        <taxon>Pseudomonadales</taxon>
        <taxon>Pseudomonadaceae</taxon>
        <taxon>Pseudomonas</taxon>
    </lineage>
</organism>
<keyword evidence="1 5" id="KW-0489">Methyltransferase</keyword>
<dbReference type="PANTHER" id="PTHR18895">
    <property type="entry name" value="HEMK METHYLTRANSFERASE"/>
    <property type="match status" value="1"/>
</dbReference>
<dbReference type="Pfam" id="PF05175">
    <property type="entry name" value="MTS"/>
    <property type="match status" value="1"/>
</dbReference>
<dbReference type="Proteomes" id="UP000244064">
    <property type="component" value="Unassembled WGS sequence"/>
</dbReference>